<gene>
    <name evidence="1" type="ORF">PYW08_007495</name>
</gene>
<dbReference type="Proteomes" id="UP001231649">
    <property type="component" value="Chromosome 20"/>
</dbReference>
<keyword evidence="2" id="KW-1185">Reference proteome</keyword>
<sequence length="138" mass="13962">MILCFTSAVFCVDACCAMLCCERQRTLLWLPTGFRPLGGAPMAAVRALAVLAAGAAGAQGLVLHVLLAALRAGPGVRAPSDAAAPHHAAPLAAARALVAMRTCAAAGGAGAHGPRLDVNVCVDVDVSGWRRCRHLIGS</sequence>
<reference evidence="1" key="1">
    <citation type="submission" date="2023-03" db="EMBL/GenBank/DDBJ databases">
        <title>Chromosome-level genomes of two armyworms, Mythimna separata and Mythimna loreyi, provide insights into the biosynthesis and reception of sex pheromones.</title>
        <authorList>
            <person name="Zhao H."/>
        </authorList>
    </citation>
    <scope>NUCLEOTIDE SEQUENCE</scope>
    <source>
        <strain evidence="1">BeijingLab</strain>
    </source>
</reference>
<organism evidence="1 2">
    <name type="scientific">Mythimna loreyi</name>
    <dbReference type="NCBI Taxonomy" id="667449"/>
    <lineage>
        <taxon>Eukaryota</taxon>
        <taxon>Metazoa</taxon>
        <taxon>Ecdysozoa</taxon>
        <taxon>Arthropoda</taxon>
        <taxon>Hexapoda</taxon>
        <taxon>Insecta</taxon>
        <taxon>Pterygota</taxon>
        <taxon>Neoptera</taxon>
        <taxon>Endopterygota</taxon>
        <taxon>Lepidoptera</taxon>
        <taxon>Glossata</taxon>
        <taxon>Ditrysia</taxon>
        <taxon>Noctuoidea</taxon>
        <taxon>Noctuidae</taxon>
        <taxon>Noctuinae</taxon>
        <taxon>Hadenini</taxon>
        <taxon>Mythimna</taxon>
    </lineage>
</organism>
<protein>
    <submittedName>
        <fullName evidence="1">Uncharacterized protein</fullName>
    </submittedName>
</protein>
<evidence type="ECO:0000313" key="2">
    <source>
        <dbReference type="Proteomes" id="UP001231649"/>
    </source>
</evidence>
<dbReference type="EMBL" id="CM056796">
    <property type="protein sequence ID" value="KAJ8713875.1"/>
    <property type="molecule type" value="Genomic_DNA"/>
</dbReference>
<name>A0ACC2QDW2_9NEOP</name>
<evidence type="ECO:0000313" key="1">
    <source>
        <dbReference type="EMBL" id="KAJ8713875.1"/>
    </source>
</evidence>
<comment type="caution">
    <text evidence="1">The sequence shown here is derived from an EMBL/GenBank/DDBJ whole genome shotgun (WGS) entry which is preliminary data.</text>
</comment>
<accession>A0ACC2QDW2</accession>
<proteinExistence type="predicted"/>